<dbReference type="PROSITE" id="PS01091">
    <property type="entry name" value="TATD_3"/>
    <property type="match status" value="1"/>
</dbReference>
<feature type="binding site" evidence="3">
    <location>
        <position position="85"/>
    </location>
    <ligand>
        <name>a divalent metal cation</name>
        <dbReference type="ChEBI" id="CHEBI:60240"/>
        <label>1</label>
    </ligand>
</feature>
<evidence type="ECO:0000313" key="4">
    <source>
        <dbReference type="EMBL" id="AFD23983.1"/>
    </source>
</evidence>
<feature type="binding site" evidence="3">
    <location>
        <position position="150"/>
    </location>
    <ligand>
        <name>a divalent metal cation</name>
        <dbReference type="ChEBI" id="CHEBI:60240"/>
        <label>2</label>
    </ligand>
</feature>
<dbReference type="InterPro" id="IPR001130">
    <property type="entry name" value="TatD-like"/>
</dbReference>
<dbReference type="AlphaFoldDB" id="H8GSM7"/>
<reference evidence="4 5" key="1">
    <citation type="journal article" date="2012" name="PLoS ONE">
        <title>Genome sequence and transcriptome analysis of the radioresistant bacterium Deinococcus gobiensis: insights into the extreme environmental adaptations.</title>
        <authorList>
            <person name="Yuan M."/>
            <person name="Chen M."/>
            <person name="Zhang W."/>
            <person name="Lu W."/>
            <person name="Wang J."/>
            <person name="Yang M."/>
            <person name="Zhao P."/>
            <person name="Tang R."/>
            <person name="Li X."/>
            <person name="Hao Y."/>
            <person name="Zhou Z."/>
            <person name="Zhan Y."/>
            <person name="Yu H."/>
            <person name="Teng C."/>
            <person name="Yan Y."/>
            <person name="Ping S."/>
            <person name="Wang Y."/>
            <person name="Lin M."/>
        </authorList>
    </citation>
    <scope>NUCLEOTIDE SEQUENCE [LARGE SCALE GENOMIC DNA]</scope>
    <source>
        <strain evidence="4 5">I-0</strain>
    </source>
</reference>
<dbReference type="GO" id="GO:0004536">
    <property type="term" value="F:DNA nuclease activity"/>
    <property type="evidence" value="ECO:0007669"/>
    <property type="project" value="InterPro"/>
</dbReference>
<dbReference type="Gene3D" id="3.20.20.140">
    <property type="entry name" value="Metal-dependent hydrolases"/>
    <property type="match status" value="1"/>
</dbReference>
<dbReference type="NCBIfam" id="TIGR00010">
    <property type="entry name" value="YchF/TatD family DNA exonuclease"/>
    <property type="match status" value="1"/>
</dbReference>
<dbReference type="GO" id="GO:0016788">
    <property type="term" value="F:hydrolase activity, acting on ester bonds"/>
    <property type="evidence" value="ECO:0007669"/>
    <property type="project" value="InterPro"/>
</dbReference>
<dbReference type="FunFam" id="3.20.20.140:FF:000005">
    <property type="entry name" value="TatD family hydrolase"/>
    <property type="match status" value="1"/>
</dbReference>
<organism evidence="4 5">
    <name type="scientific">Deinococcus gobiensis (strain DSM 21396 / JCM 16679 / CGMCC 1.7299 / I-0)</name>
    <dbReference type="NCBI Taxonomy" id="745776"/>
    <lineage>
        <taxon>Bacteria</taxon>
        <taxon>Thermotogati</taxon>
        <taxon>Deinococcota</taxon>
        <taxon>Deinococci</taxon>
        <taxon>Deinococcales</taxon>
        <taxon>Deinococcaceae</taxon>
        <taxon>Deinococcus</taxon>
    </lineage>
</organism>
<dbReference type="HOGENOM" id="CLU_031506_4_0_0"/>
<dbReference type="EMBL" id="CP002191">
    <property type="protein sequence ID" value="AFD23983.1"/>
    <property type="molecule type" value="Genomic_DNA"/>
</dbReference>
<dbReference type="eggNOG" id="COG0084">
    <property type="taxonomic scope" value="Bacteria"/>
</dbReference>
<dbReference type="RefSeq" id="WP_014683466.1">
    <property type="nucleotide sequence ID" value="NC_017790.1"/>
</dbReference>
<dbReference type="InterPro" id="IPR015991">
    <property type="entry name" value="TatD/YcfH-like"/>
</dbReference>
<dbReference type="PANTHER" id="PTHR46124">
    <property type="entry name" value="D-AMINOACYL-TRNA DEACYLASE"/>
    <property type="match status" value="1"/>
</dbReference>
<sequence length="263" mass="28649">MFDSHTHLDYLDDPASARHELGLNALVCIGANLEHARNAVALAEQFPDVWATVGLHPTDAGQDSPEARTEIERLAGHPRVVGIGESGLDDYWDDGLRPQQLAAFEWQLDLARRSGKALVIHTRDKADQDSAHRGVMDVLAGWPDVPVILHCFSGHAGLLRFGLERGAYFGFAGNTTYKTAQPIQAAAREVPLNRLLVETDAPFLAPVPKRGRPNRPGYVRYTLEFVAGLRGLDAAELERVTDGNARRVYGIGGQEPTGEESTG</sequence>
<evidence type="ECO:0000256" key="1">
    <source>
        <dbReference type="ARBA" id="ARBA00022723"/>
    </source>
</evidence>
<proteinExistence type="predicted"/>
<evidence type="ECO:0000256" key="2">
    <source>
        <dbReference type="ARBA" id="ARBA00022801"/>
    </source>
</evidence>
<evidence type="ECO:0000256" key="3">
    <source>
        <dbReference type="PIRSR" id="PIRSR005902-1"/>
    </source>
</evidence>
<feature type="binding site" evidence="3">
    <location>
        <position position="121"/>
    </location>
    <ligand>
        <name>a divalent metal cation</name>
        <dbReference type="ChEBI" id="CHEBI:60240"/>
        <label>2</label>
    </ligand>
</feature>
<dbReference type="STRING" id="745776.DGo_CA0056"/>
<dbReference type="GO" id="GO:0005829">
    <property type="term" value="C:cytosol"/>
    <property type="evidence" value="ECO:0007669"/>
    <property type="project" value="TreeGrafter"/>
</dbReference>
<accession>H8GSM7</accession>
<keyword evidence="5" id="KW-1185">Reference proteome</keyword>
<feature type="binding site" evidence="3">
    <location>
        <position position="7"/>
    </location>
    <ligand>
        <name>a divalent metal cation</name>
        <dbReference type="ChEBI" id="CHEBI:60240"/>
        <label>1</label>
    </ligand>
</feature>
<dbReference type="Pfam" id="PF01026">
    <property type="entry name" value="TatD_DNase"/>
    <property type="match status" value="1"/>
</dbReference>
<dbReference type="KEGG" id="dgo:DGo_CA0056"/>
<feature type="binding site" evidence="3">
    <location>
        <position position="5"/>
    </location>
    <ligand>
        <name>a divalent metal cation</name>
        <dbReference type="ChEBI" id="CHEBI:60240"/>
        <label>1</label>
    </ligand>
</feature>
<keyword evidence="1 3" id="KW-0479">Metal-binding</keyword>
<dbReference type="OrthoDB" id="9810005at2"/>
<dbReference type="PANTHER" id="PTHR46124:SF2">
    <property type="entry name" value="D-AMINOACYL-TRNA DEACYLASE"/>
    <property type="match status" value="1"/>
</dbReference>
<dbReference type="PROSITE" id="PS01137">
    <property type="entry name" value="TATD_1"/>
    <property type="match status" value="1"/>
</dbReference>
<dbReference type="SUPFAM" id="SSF51556">
    <property type="entry name" value="Metallo-dependent hydrolases"/>
    <property type="match status" value="1"/>
</dbReference>
<dbReference type="CDD" id="cd01310">
    <property type="entry name" value="TatD_DNAse"/>
    <property type="match status" value="1"/>
</dbReference>
<protein>
    <submittedName>
        <fullName evidence="4">TatD-related deoxyribonuclease</fullName>
    </submittedName>
</protein>
<keyword evidence="2" id="KW-0378">Hydrolase</keyword>
<feature type="binding site" evidence="3">
    <location>
        <position position="200"/>
    </location>
    <ligand>
        <name>a divalent metal cation</name>
        <dbReference type="ChEBI" id="CHEBI:60240"/>
        <label>1</label>
    </ligand>
</feature>
<name>H8GSM7_DEIGI</name>
<gene>
    <name evidence="4" type="primary">tatD</name>
    <name evidence="4" type="ordered locus">DGo_CA0056</name>
</gene>
<dbReference type="InterPro" id="IPR032466">
    <property type="entry name" value="Metal_Hydrolase"/>
</dbReference>
<dbReference type="InterPro" id="IPR018228">
    <property type="entry name" value="DNase_TatD-rel_CS"/>
</dbReference>
<dbReference type="PIRSF" id="PIRSF005902">
    <property type="entry name" value="DNase_TatD"/>
    <property type="match status" value="1"/>
</dbReference>
<evidence type="ECO:0000313" key="5">
    <source>
        <dbReference type="Proteomes" id="UP000007575"/>
    </source>
</evidence>
<dbReference type="Proteomes" id="UP000007575">
    <property type="component" value="Chromosome"/>
</dbReference>
<dbReference type="GO" id="GO:0046872">
    <property type="term" value="F:metal ion binding"/>
    <property type="evidence" value="ECO:0007669"/>
    <property type="project" value="UniProtKB-KW"/>
</dbReference>
<dbReference type="PATRIC" id="fig|745776.4.peg.57"/>